<keyword evidence="6" id="KW-0489">Methyltransferase</keyword>
<dbReference type="GO" id="GO:0008168">
    <property type="term" value="F:methyltransferase activity"/>
    <property type="evidence" value="ECO:0007669"/>
    <property type="project" value="UniProtKB-KW"/>
</dbReference>
<evidence type="ECO:0000256" key="2">
    <source>
        <dbReference type="ARBA" id="ARBA00022692"/>
    </source>
</evidence>
<proteinExistence type="predicted"/>
<dbReference type="PANTHER" id="PTHR43847">
    <property type="entry name" value="BLL3993 PROTEIN"/>
    <property type="match status" value="1"/>
</dbReference>
<evidence type="ECO:0000256" key="1">
    <source>
        <dbReference type="ARBA" id="ARBA00004127"/>
    </source>
</evidence>
<keyword evidence="6" id="KW-0808">Transferase</keyword>
<reference evidence="6 7" key="1">
    <citation type="submission" date="2019-02" db="EMBL/GenBank/DDBJ databases">
        <title>Deep-cultivation of Planctomycetes and their phenomic and genomic characterization uncovers novel biology.</title>
        <authorList>
            <person name="Wiegand S."/>
            <person name="Jogler M."/>
            <person name="Boedeker C."/>
            <person name="Pinto D."/>
            <person name="Vollmers J."/>
            <person name="Rivas-Marin E."/>
            <person name="Kohn T."/>
            <person name="Peeters S.H."/>
            <person name="Heuer A."/>
            <person name="Rast P."/>
            <person name="Oberbeckmann S."/>
            <person name="Bunk B."/>
            <person name="Jeske O."/>
            <person name="Meyerdierks A."/>
            <person name="Storesund J.E."/>
            <person name="Kallscheuer N."/>
            <person name="Luecker S."/>
            <person name="Lage O.M."/>
            <person name="Pohl T."/>
            <person name="Merkel B.J."/>
            <person name="Hornburger P."/>
            <person name="Mueller R.-W."/>
            <person name="Bruemmer F."/>
            <person name="Labrenz M."/>
            <person name="Spormann A.M."/>
            <person name="Op Den Camp H."/>
            <person name="Overmann J."/>
            <person name="Amann R."/>
            <person name="Jetten M.S.M."/>
            <person name="Mascher T."/>
            <person name="Medema M.H."/>
            <person name="Devos D.P."/>
            <person name="Kaster A.-K."/>
            <person name="Ovreas L."/>
            <person name="Rohde M."/>
            <person name="Galperin M.Y."/>
            <person name="Jogler C."/>
        </authorList>
    </citation>
    <scope>NUCLEOTIDE SEQUENCE [LARGE SCALE GENOMIC DNA]</scope>
    <source>
        <strain evidence="6 7">KOR34</strain>
    </source>
</reference>
<organism evidence="6 7">
    <name type="scientific">Posidoniimonas corsicana</name>
    <dbReference type="NCBI Taxonomy" id="1938618"/>
    <lineage>
        <taxon>Bacteria</taxon>
        <taxon>Pseudomonadati</taxon>
        <taxon>Planctomycetota</taxon>
        <taxon>Planctomycetia</taxon>
        <taxon>Pirellulales</taxon>
        <taxon>Lacipirellulaceae</taxon>
        <taxon>Posidoniimonas</taxon>
    </lineage>
</organism>
<keyword evidence="2 5" id="KW-0812">Transmembrane</keyword>
<feature type="transmembrane region" description="Helical" evidence="5">
    <location>
        <begin position="173"/>
        <end position="192"/>
    </location>
</feature>
<dbReference type="Pfam" id="PF04191">
    <property type="entry name" value="PEMT"/>
    <property type="match status" value="1"/>
</dbReference>
<feature type="transmembrane region" description="Helical" evidence="5">
    <location>
        <begin position="69"/>
        <end position="88"/>
    </location>
</feature>
<dbReference type="GO" id="GO:0012505">
    <property type="term" value="C:endomembrane system"/>
    <property type="evidence" value="ECO:0007669"/>
    <property type="project" value="UniProtKB-SubCell"/>
</dbReference>
<comment type="subcellular location">
    <subcellularLocation>
        <location evidence="1">Endomembrane system</location>
        <topology evidence="1">Multi-pass membrane protein</topology>
    </subcellularLocation>
</comment>
<dbReference type="RefSeq" id="WP_146562773.1">
    <property type="nucleotide sequence ID" value="NZ_SIHJ01000001.1"/>
</dbReference>
<keyword evidence="3 5" id="KW-1133">Transmembrane helix</keyword>
<dbReference type="PANTHER" id="PTHR43847:SF1">
    <property type="entry name" value="BLL3993 PROTEIN"/>
    <property type="match status" value="1"/>
</dbReference>
<dbReference type="OrthoDB" id="272002at2"/>
<dbReference type="Proteomes" id="UP000316714">
    <property type="component" value="Unassembled WGS sequence"/>
</dbReference>
<dbReference type="InterPro" id="IPR052527">
    <property type="entry name" value="Metal_cation-efflux_comp"/>
</dbReference>
<keyword evidence="4 5" id="KW-0472">Membrane</keyword>
<name>A0A5C5VDU4_9BACT</name>
<sequence>MVDLWLKTLALVVGLAAALFGGAGRLAWPAGWALLGVYAAFIALTLAIVDSDLLKERAAPGDGYDRGDALLATAGFLLLYPVAMAVAGMDAVRFGWGPPVPGWLSVLGGAAFVLGYCLALWAMRANRFFSTFVRIQSDRGHTLVTTGPYAAVRHPGYAGMLLAHFGMPLLLGSWWAFVPVLLGTAVFVVRVLREERLLTTNLEGYNRYCRRHVWRLLPGVW</sequence>
<dbReference type="Gene3D" id="1.20.120.1630">
    <property type="match status" value="1"/>
</dbReference>
<dbReference type="AlphaFoldDB" id="A0A5C5VDU4"/>
<protein>
    <submittedName>
        <fullName evidence="6">Isoprenylcysteine carboxyl methyltransferase (ICMT) family protein</fullName>
    </submittedName>
</protein>
<evidence type="ECO:0000313" key="7">
    <source>
        <dbReference type="Proteomes" id="UP000316714"/>
    </source>
</evidence>
<gene>
    <name evidence="6" type="ORF">KOR34_10160</name>
</gene>
<feature type="transmembrane region" description="Helical" evidence="5">
    <location>
        <begin position="30"/>
        <end position="49"/>
    </location>
</feature>
<evidence type="ECO:0000256" key="5">
    <source>
        <dbReference type="SAM" id="Phobius"/>
    </source>
</evidence>
<dbReference type="InterPro" id="IPR007318">
    <property type="entry name" value="Phopholipid_MeTrfase"/>
</dbReference>
<dbReference type="EMBL" id="SIHJ01000001">
    <property type="protein sequence ID" value="TWT36117.1"/>
    <property type="molecule type" value="Genomic_DNA"/>
</dbReference>
<accession>A0A5C5VDU4</accession>
<evidence type="ECO:0000256" key="4">
    <source>
        <dbReference type="ARBA" id="ARBA00023136"/>
    </source>
</evidence>
<feature type="transmembrane region" description="Helical" evidence="5">
    <location>
        <begin position="100"/>
        <end position="122"/>
    </location>
</feature>
<keyword evidence="7" id="KW-1185">Reference proteome</keyword>
<comment type="caution">
    <text evidence="6">The sequence shown here is derived from an EMBL/GenBank/DDBJ whole genome shotgun (WGS) entry which is preliminary data.</text>
</comment>
<evidence type="ECO:0000313" key="6">
    <source>
        <dbReference type="EMBL" id="TWT36117.1"/>
    </source>
</evidence>
<evidence type="ECO:0000256" key="3">
    <source>
        <dbReference type="ARBA" id="ARBA00022989"/>
    </source>
</evidence>
<dbReference type="GO" id="GO:0032259">
    <property type="term" value="P:methylation"/>
    <property type="evidence" value="ECO:0007669"/>
    <property type="project" value="UniProtKB-KW"/>
</dbReference>